<evidence type="ECO:0000313" key="3">
    <source>
        <dbReference type="Proteomes" id="UP001228049"/>
    </source>
</evidence>
<feature type="region of interest" description="Disordered" evidence="1">
    <location>
        <begin position="157"/>
        <end position="185"/>
    </location>
</feature>
<evidence type="ECO:0000256" key="1">
    <source>
        <dbReference type="SAM" id="MobiDB-lite"/>
    </source>
</evidence>
<keyword evidence="3" id="KW-1185">Reference proteome</keyword>
<protein>
    <submittedName>
        <fullName evidence="2">Pyridoxal phosphate phosphatase PHOSPHO2</fullName>
    </submittedName>
</protein>
<dbReference type="EMBL" id="JASDAP010000026">
    <property type="protein sequence ID" value="KAK1879642.1"/>
    <property type="molecule type" value="Genomic_DNA"/>
</dbReference>
<dbReference type="AlphaFoldDB" id="A0AAD9B989"/>
<feature type="compositionally biased region" description="Basic residues" evidence="1">
    <location>
        <begin position="167"/>
        <end position="176"/>
    </location>
</feature>
<sequence>YMQWFDSFKMESRRRWISSRESEGVTIGYENGFLRVSLVPRQGDLKKLRFLTGVSIGNEKQIPQTHQGDLKKLLKSFRLSNDSAERKTQSSYVRCARNNKSASSLNSSQLHGSQVSSSERARSHRGRDDAPHHRKNEAVSDDVCCGEPITVCDRPGTLYGFKEKRREKGKGRKNKKKFLDWSLEN</sequence>
<dbReference type="Proteomes" id="UP001228049">
    <property type="component" value="Unassembled WGS sequence"/>
</dbReference>
<organism evidence="2 3">
    <name type="scientific">Dissostichus eleginoides</name>
    <name type="common">Patagonian toothfish</name>
    <name type="synonym">Dissostichus amissus</name>
    <dbReference type="NCBI Taxonomy" id="100907"/>
    <lineage>
        <taxon>Eukaryota</taxon>
        <taxon>Metazoa</taxon>
        <taxon>Chordata</taxon>
        <taxon>Craniata</taxon>
        <taxon>Vertebrata</taxon>
        <taxon>Euteleostomi</taxon>
        <taxon>Actinopterygii</taxon>
        <taxon>Neopterygii</taxon>
        <taxon>Teleostei</taxon>
        <taxon>Neoteleostei</taxon>
        <taxon>Acanthomorphata</taxon>
        <taxon>Eupercaria</taxon>
        <taxon>Perciformes</taxon>
        <taxon>Notothenioidei</taxon>
        <taxon>Nototheniidae</taxon>
        <taxon>Dissostichus</taxon>
    </lineage>
</organism>
<comment type="caution">
    <text evidence="2">The sequence shown here is derived from an EMBL/GenBank/DDBJ whole genome shotgun (WGS) entry which is preliminary data.</text>
</comment>
<accession>A0AAD9B989</accession>
<reference evidence="2" key="1">
    <citation type="submission" date="2023-04" db="EMBL/GenBank/DDBJ databases">
        <title>Chromosome-level genome of Chaenocephalus aceratus.</title>
        <authorList>
            <person name="Park H."/>
        </authorList>
    </citation>
    <scope>NUCLEOTIDE SEQUENCE</scope>
    <source>
        <strain evidence="2">DE</strain>
        <tissue evidence="2">Muscle</tissue>
    </source>
</reference>
<feature type="region of interest" description="Disordered" evidence="1">
    <location>
        <begin position="88"/>
        <end position="139"/>
    </location>
</feature>
<evidence type="ECO:0000313" key="2">
    <source>
        <dbReference type="EMBL" id="KAK1879642.1"/>
    </source>
</evidence>
<feature type="compositionally biased region" description="Low complexity" evidence="1">
    <location>
        <begin position="107"/>
        <end position="118"/>
    </location>
</feature>
<gene>
    <name evidence="2" type="ORF">KUDE01_027759</name>
</gene>
<feature type="non-terminal residue" evidence="2">
    <location>
        <position position="185"/>
    </location>
</feature>
<name>A0AAD9B989_DISEL</name>
<proteinExistence type="predicted"/>